<name>A0ABT8CTB3_9FLAO</name>
<keyword evidence="2" id="KW-0812">Transmembrane</keyword>
<feature type="compositionally biased region" description="Low complexity" evidence="1">
    <location>
        <begin position="124"/>
        <end position="135"/>
    </location>
</feature>
<organism evidence="3 4">
    <name type="scientific">Paenimyroides ceti</name>
    <dbReference type="NCBI Taxonomy" id="395087"/>
    <lineage>
        <taxon>Bacteria</taxon>
        <taxon>Pseudomonadati</taxon>
        <taxon>Bacteroidota</taxon>
        <taxon>Flavobacteriia</taxon>
        <taxon>Flavobacteriales</taxon>
        <taxon>Flavobacteriaceae</taxon>
        <taxon>Paenimyroides</taxon>
    </lineage>
</organism>
<gene>
    <name evidence="3" type="ORF">QW060_11540</name>
</gene>
<feature type="compositionally biased region" description="Gly residues" evidence="1">
    <location>
        <begin position="173"/>
        <end position="206"/>
    </location>
</feature>
<keyword evidence="2" id="KW-1133">Transmembrane helix</keyword>
<keyword evidence="4" id="KW-1185">Reference proteome</keyword>
<evidence type="ECO:0000256" key="2">
    <source>
        <dbReference type="SAM" id="Phobius"/>
    </source>
</evidence>
<feature type="transmembrane region" description="Helical" evidence="2">
    <location>
        <begin position="12"/>
        <end position="33"/>
    </location>
</feature>
<protein>
    <submittedName>
        <fullName evidence="3">Energy transducer TonB</fullName>
    </submittedName>
</protein>
<reference evidence="4" key="1">
    <citation type="journal article" date="2019" name="Int. J. Syst. Evol. Microbiol.">
        <title>The Global Catalogue of Microorganisms (GCM) 10K type strain sequencing project: providing services to taxonomists for standard genome sequencing and annotation.</title>
        <authorList>
            <consortium name="The Broad Institute Genomics Platform"/>
            <consortium name="The Broad Institute Genome Sequencing Center for Infectious Disease"/>
            <person name="Wu L."/>
            <person name="Ma J."/>
        </authorList>
    </citation>
    <scope>NUCLEOTIDE SEQUENCE [LARGE SCALE GENOMIC DNA]</scope>
    <source>
        <strain evidence="4">CECT 7184</strain>
    </source>
</reference>
<feature type="compositionally biased region" description="Basic and acidic residues" evidence="1">
    <location>
        <begin position="103"/>
        <end position="123"/>
    </location>
</feature>
<comment type="caution">
    <text evidence="3">The sequence shown here is derived from an EMBL/GenBank/DDBJ whole genome shotgun (WGS) entry which is preliminary data.</text>
</comment>
<proteinExistence type="predicted"/>
<sequence length="293" mass="30471">MTLNFSKEEKKSVLFTTIICAVLVLLLFFIRFIETTSLDQLAGGGGGGVEINFGDSEFGAGEDYTSQVLNVTDVQKNRTPPPNNADEENILAQENTTATDVTVLKKEKEKEKEKKNNTSEVRKNNNQNKVSNTTNDALANFMKGNNKGGDGDDQTAGNKGRKDGSLSSNNYYGDGGSGGGTGGGHGTGNGTGIGAGSGSGTGGGRGYSLSGRKALVKPLPKDGCNEAGTVVVEVSVDRSGNVISATPGIRGTTNNSSCLLQRAKAAALATKWESSTTAPSKQVGSIVYEFQLR</sequence>
<evidence type="ECO:0000313" key="4">
    <source>
        <dbReference type="Proteomes" id="UP001242368"/>
    </source>
</evidence>
<keyword evidence="2" id="KW-0472">Membrane</keyword>
<dbReference type="Proteomes" id="UP001242368">
    <property type="component" value="Unassembled WGS sequence"/>
</dbReference>
<accession>A0ABT8CTB3</accession>
<dbReference type="RefSeq" id="WP_290363709.1">
    <property type="nucleotide sequence ID" value="NZ_JAUFQU010000001.1"/>
</dbReference>
<evidence type="ECO:0000313" key="3">
    <source>
        <dbReference type="EMBL" id="MDN3707748.1"/>
    </source>
</evidence>
<evidence type="ECO:0000256" key="1">
    <source>
        <dbReference type="SAM" id="MobiDB-lite"/>
    </source>
</evidence>
<feature type="region of interest" description="Disordered" evidence="1">
    <location>
        <begin position="74"/>
        <end position="208"/>
    </location>
</feature>
<dbReference type="EMBL" id="JAUFQU010000001">
    <property type="protein sequence ID" value="MDN3707748.1"/>
    <property type="molecule type" value="Genomic_DNA"/>
</dbReference>